<dbReference type="Proteomes" id="UP000019184">
    <property type="component" value="Unassembled WGS sequence"/>
</dbReference>
<sequence>MLNWRSGFWRLNGFRLNIRSSQPDSQAGCAPRFCQGLNLMRSLNRGMRRIPLNDAVLRFQLLARADDPQRALALLERLDQPASR</sequence>
<evidence type="ECO:0000313" key="1">
    <source>
        <dbReference type="EMBL" id="CDH47702.1"/>
    </source>
</evidence>
<dbReference type="AlphaFoldDB" id="A0A7U7GG93"/>
<name>A0A7U7GG93_9GAMM</name>
<keyword evidence="2" id="KW-1185">Reference proteome</keyword>
<gene>
    <name evidence="1" type="ORF">BN874_900006</name>
</gene>
<proteinExistence type="predicted"/>
<protein>
    <submittedName>
        <fullName evidence="1">Uncharacterized protein</fullName>
    </submittedName>
</protein>
<organism evidence="1 2">
    <name type="scientific">Candidatus Contendobacter odensis Run_B_J11</name>
    <dbReference type="NCBI Taxonomy" id="1400861"/>
    <lineage>
        <taxon>Bacteria</taxon>
        <taxon>Pseudomonadati</taxon>
        <taxon>Pseudomonadota</taxon>
        <taxon>Gammaproteobacteria</taxon>
        <taxon>Candidatus Competibacteraceae</taxon>
        <taxon>Candidatus Contendibacter</taxon>
    </lineage>
</organism>
<comment type="caution">
    <text evidence="1">The sequence shown here is derived from an EMBL/GenBank/DDBJ whole genome shotgun (WGS) entry which is preliminary data.</text>
</comment>
<evidence type="ECO:0000313" key="2">
    <source>
        <dbReference type="Proteomes" id="UP000019184"/>
    </source>
</evidence>
<accession>A0A7U7GG93</accession>
<reference evidence="1 2" key="1">
    <citation type="journal article" date="2014" name="ISME J.">
        <title>Candidatus Competibacter-lineage genomes retrieved from metagenomes reveal functional metabolic diversity.</title>
        <authorList>
            <person name="McIlroy S.J."/>
            <person name="Albertsen M."/>
            <person name="Andresen E.K."/>
            <person name="Saunders A.M."/>
            <person name="Kristiansen R."/>
            <person name="Stokholm-Bjerregaard M."/>
            <person name="Nielsen K.L."/>
            <person name="Nielsen P.H."/>
        </authorList>
    </citation>
    <scope>NUCLEOTIDE SEQUENCE [LARGE SCALE GENOMIC DNA]</scope>
    <source>
        <strain evidence="1 2">Run_B_J11</strain>
    </source>
</reference>
<dbReference type="EMBL" id="CBTK010000310">
    <property type="protein sequence ID" value="CDH47702.1"/>
    <property type="molecule type" value="Genomic_DNA"/>
</dbReference>